<dbReference type="EMBL" id="KL198079">
    <property type="protein sequence ID" value="KDQ09382.1"/>
    <property type="molecule type" value="Genomic_DNA"/>
</dbReference>
<evidence type="ECO:0000313" key="2">
    <source>
        <dbReference type="Proteomes" id="UP000027195"/>
    </source>
</evidence>
<evidence type="ECO:0000313" key="1">
    <source>
        <dbReference type="EMBL" id="KDQ09382.1"/>
    </source>
</evidence>
<name>A0A067MBZ5_BOTB1</name>
<keyword evidence="2" id="KW-1185">Reference proteome</keyword>
<protein>
    <submittedName>
        <fullName evidence="1">Uncharacterized protein</fullName>
    </submittedName>
</protein>
<dbReference type="HOGENOM" id="CLU_1740218_0_0_1"/>
<gene>
    <name evidence="1" type="ORF">BOTBODRAFT_530095</name>
</gene>
<reference evidence="2" key="1">
    <citation type="journal article" date="2014" name="Proc. Natl. Acad. Sci. U.S.A.">
        <title>Extensive sampling of basidiomycete genomes demonstrates inadequacy of the white-rot/brown-rot paradigm for wood decay fungi.</title>
        <authorList>
            <person name="Riley R."/>
            <person name="Salamov A.A."/>
            <person name="Brown D.W."/>
            <person name="Nagy L.G."/>
            <person name="Floudas D."/>
            <person name="Held B.W."/>
            <person name="Levasseur A."/>
            <person name="Lombard V."/>
            <person name="Morin E."/>
            <person name="Otillar R."/>
            <person name="Lindquist E.A."/>
            <person name="Sun H."/>
            <person name="LaButti K.M."/>
            <person name="Schmutz J."/>
            <person name="Jabbour D."/>
            <person name="Luo H."/>
            <person name="Baker S.E."/>
            <person name="Pisabarro A.G."/>
            <person name="Walton J.D."/>
            <person name="Blanchette R.A."/>
            <person name="Henrissat B."/>
            <person name="Martin F."/>
            <person name="Cullen D."/>
            <person name="Hibbett D.S."/>
            <person name="Grigoriev I.V."/>
        </authorList>
    </citation>
    <scope>NUCLEOTIDE SEQUENCE [LARGE SCALE GENOMIC DNA]</scope>
    <source>
        <strain evidence="2">FD-172 SS1</strain>
    </source>
</reference>
<dbReference type="Proteomes" id="UP000027195">
    <property type="component" value="Unassembled WGS sequence"/>
</dbReference>
<accession>A0A067MBZ5</accession>
<dbReference type="InParanoid" id="A0A067MBZ5"/>
<dbReference type="AlphaFoldDB" id="A0A067MBZ5"/>
<organism evidence="1 2">
    <name type="scientific">Botryobasidium botryosum (strain FD-172 SS1)</name>
    <dbReference type="NCBI Taxonomy" id="930990"/>
    <lineage>
        <taxon>Eukaryota</taxon>
        <taxon>Fungi</taxon>
        <taxon>Dikarya</taxon>
        <taxon>Basidiomycota</taxon>
        <taxon>Agaricomycotina</taxon>
        <taxon>Agaricomycetes</taxon>
        <taxon>Cantharellales</taxon>
        <taxon>Botryobasidiaceae</taxon>
        <taxon>Botryobasidium</taxon>
    </lineage>
</organism>
<sequence length="150" mass="16827">MFLSKKHMKAFHSEIHINLPSFVGGMLVVFQCKALFNTPRLALCPLPCMCQHLPLVGAFSFHCANFHFSVPHILSPMCIQESSLCQLSCSGINKGKKLLHLKSRQSLAFISHQAEPTKSGLKLKRSWGLSSLSTTPGRMLMHLSRLLWRI</sequence>
<proteinExistence type="predicted"/>